<feature type="compositionally biased region" description="Polar residues" evidence="2">
    <location>
        <begin position="45"/>
        <end position="68"/>
    </location>
</feature>
<reference evidence="4" key="1">
    <citation type="journal article" date="2020" name="Stud. Mycol.">
        <title>101 Dothideomycetes genomes: a test case for predicting lifestyles and emergence of pathogens.</title>
        <authorList>
            <person name="Haridas S."/>
            <person name="Albert R."/>
            <person name="Binder M."/>
            <person name="Bloem J."/>
            <person name="Labutti K."/>
            <person name="Salamov A."/>
            <person name="Andreopoulos B."/>
            <person name="Baker S."/>
            <person name="Barry K."/>
            <person name="Bills G."/>
            <person name="Bluhm B."/>
            <person name="Cannon C."/>
            <person name="Castanera R."/>
            <person name="Culley D."/>
            <person name="Daum C."/>
            <person name="Ezra D."/>
            <person name="Gonzalez J."/>
            <person name="Henrissat B."/>
            <person name="Kuo A."/>
            <person name="Liang C."/>
            <person name="Lipzen A."/>
            <person name="Lutzoni F."/>
            <person name="Magnuson J."/>
            <person name="Mondo S."/>
            <person name="Nolan M."/>
            <person name="Ohm R."/>
            <person name="Pangilinan J."/>
            <person name="Park H.-J."/>
            <person name="Ramirez L."/>
            <person name="Alfaro M."/>
            <person name="Sun H."/>
            <person name="Tritt A."/>
            <person name="Yoshinaga Y."/>
            <person name="Zwiers L.-H."/>
            <person name="Turgeon B."/>
            <person name="Goodwin S."/>
            <person name="Spatafora J."/>
            <person name="Crous P."/>
            <person name="Grigoriev I."/>
        </authorList>
    </citation>
    <scope>NUCLEOTIDE SEQUENCE</scope>
    <source>
        <strain evidence="4">CBS 473.64</strain>
    </source>
</reference>
<feature type="region of interest" description="Disordered" evidence="2">
    <location>
        <begin position="45"/>
        <end position="75"/>
    </location>
</feature>
<sequence length="344" mass="38158">MALPRVGSLLSRSLLSRNSPRVARSVFRSARATVAIAGSRRQFASSTWRSQENSQPEAESSQTAQQKPIVTDEERARSARTVVLMGVPRHAVRSQIEEIMKDAGLEDASLTMKMNRFTFNGNTHAYIELPNPEEAQKAVEKLKDATIPGEPSPMRVSIVYPDFSWTRFDSNESHSDRWVMTDADGIAEAIAPLLEGRRVNFNVKAPGWASLDQKIRLRSAENRDVVIRNLSKYGLESVGKTMVNWGDLTSIPRFLCFVDFSTKAGAEKAIRELDNTEIEGLPVSLVLTVVPLIKAHRIGQMDRATLNDLQKAGLAPPVVNDDMLSRPMARPAWTSAPRPRGGRQ</sequence>
<feature type="domain" description="RRM" evidence="3">
    <location>
        <begin position="224"/>
        <end position="286"/>
    </location>
</feature>
<proteinExistence type="predicted"/>
<dbReference type="InterPro" id="IPR000504">
    <property type="entry name" value="RRM_dom"/>
</dbReference>
<dbReference type="OrthoDB" id="272703at2759"/>
<evidence type="ECO:0000313" key="5">
    <source>
        <dbReference type="Proteomes" id="UP000799753"/>
    </source>
</evidence>
<dbReference type="SMART" id="SM00360">
    <property type="entry name" value="RRM"/>
    <property type="match status" value="2"/>
</dbReference>
<dbReference type="GO" id="GO:0003723">
    <property type="term" value="F:RNA binding"/>
    <property type="evidence" value="ECO:0007669"/>
    <property type="project" value="UniProtKB-KW"/>
</dbReference>
<dbReference type="AlphaFoldDB" id="A0A6A6S334"/>
<dbReference type="InterPro" id="IPR035979">
    <property type="entry name" value="RBD_domain_sf"/>
</dbReference>
<evidence type="ECO:0000313" key="4">
    <source>
        <dbReference type="EMBL" id="KAF2642296.1"/>
    </source>
</evidence>
<keyword evidence="1" id="KW-0694">RNA-binding</keyword>
<feature type="domain" description="RRM" evidence="3">
    <location>
        <begin position="81"/>
        <end position="157"/>
    </location>
</feature>
<accession>A0A6A6S334</accession>
<dbReference type="Proteomes" id="UP000799753">
    <property type="component" value="Unassembled WGS sequence"/>
</dbReference>
<name>A0A6A6S334_9PLEO</name>
<gene>
    <name evidence="4" type="ORF">P280DRAFT_262648</name>
</gene>
<evidence type="ECO:0000259" key="3">
    <source>
        <dbReference type="SMART" id="SM00360"/>
    </source>
</evidence>
<organism evidence="4 5">
    <name type="scientific">Massarina eburnea CBS 473.64</name>
    <dbReference type="NCBI Taxonomy" id="1395130"/>
    <lineage>
        <taxon>Eukaryota</taxon>
        <taxon>Fungi</taxon>
        <taxon>Dikarya</taxon>
        <taxon>Ascomycota</taxon>
        <taxon>Pezizomycotina</taxon>
        <taxon>Dothideomycetes</taxon>
        <taxon>Pleosporomycetidae</taxon>
        <taxon>Pleosporales</taxon>
        <taxon>Massarineae</taxon>
        <taxon>Massarinaceae</taxon>
        <taxon>Massarina</taxon>
    </lineage>
</organism>
<evidence type="ECO:0000256" key="1">
    <source>
        <dbReference type="ARBA" id="ARBA00022884"/>
    </source>
</evidence>
<protein>
    <recommendedName>
        <fullName evidence="3">RRM domain-containing protein</fullName>
    </recommendedName>
</protein>
<dbReference type="PANTHER" id="PTHR21245">
    <property type="entry name" value="HETEROGENEOUS NUCLEAR RIBONUCLEOPROTEIN"/>
    <property type="match status" value="1"/>
</dbReference>
<dbReference type="Pfam" id="PF00076">
    <property type="entry name" value="RRM_1"/>
    <property type="match status" value="1"/>
</dbReference>
<dbReference type="InterPro" id="IPR012677">
    <property type="entry name" value="Nucleotide-bd_a/b_plait_sf"/>
</dbReference>
<keyword evidence="5" id="KW-1185">Reference proteome</keyword>
<dbReference type="EMBL" id="MU006781">
    <property type="protein sequence ID" value="KAF2642296.1"/>
    <property type="molecule type" value="Genomic_DNA"/>
</dbReference>
<evidence type="ECO:0000256" key="2">
    <source>
        <dbReference type="SAM" id="MobiDB-lite"/>
    </source>
</evidence>
<dbReference type="Gene3D" id="3.30.70.330">
    <property type="match status" value="2"/>
</dbReference>
<dbReference type="SUPFAM" id="SSF54928">
    <property type="entry name" value="RNA-binding domain, RBD"/>
    <property type="match status" value="1"/>
</dbReference>
<dbReference type="CDD" id="cd00590">
    <property type="entry name" value="RRM_SF"/>
    <property type="match status" value="2"/>
</dbReference>